<dbReference type="InterPro" id="IPR001206">
    <property type="entry name" value="Diacylglycerol_kinase_cat_dom"/>
</dbReference>
<evidence type="ECO:0000256" key="9">
    <source>
        <dbReference type="ARBA" id="ARBA00023098"/>
    </source>
</evidence>
<dbReference type="InterPro" id="IPR050187">
    <property type="entry name" value="Lipid_Phosphate_FormReg"/>
</dbReference>
<dbReference type="AlphaFoldDB" id="A0A2S6EX49"/>
<reference evidence="12 13" key="1">
    <citation type="submission" date="2018-02" db="EMBL/GenBank/DDBJ databases">
        <title>Draft genome sequences of four Legionella pneumophila clinical strains isolated in Ontario.</title>
        <authorList>
            <person name="Fortuna A."/>
            <person name="Ramnarine R."/>
            <person name="Li A."/>
            <person name="Frantz C."/>
            <person name="Mallo G."/>
        </authorList>
    </citation>
    <scope>NUCLEOTIDE SEQUENCE [LARGE SCALE GENOMIC DNA]</scope>
    <source>
        <strain evidence="12 13">LG61</strain>
    </source>
</reference>
<dbReference type="InterPro" id="IPR005218">
    <property type="entry name" value="Diacylglycerol/lipid_kinase"/>
</dbReference>
<comment type="cofactor">
    <cofactor evidence="1">
        <name>Mg(2+)</name>
        <dbReference type="ChEBI" id="CHEBI:18420"/>
    </cofactor>
</comment>
<keyword evidence="11" id="KW-1208">Phospholipid metabolism</keyword>
<keyword evidence="7" id="KW-0067">ATP-binding</keyword>
<evidence type="ECO:0000256" key="11">
    <source>
        <dbReference type="ARBA" id="ARBA00023264"/>
    </source>
</evidence>
<accession>A0A2S6EX49</accession>
<evidence type="ECO:0000256" key="6">
    <source>
        <dbReference type="ARBA" id="ARBA00022777"/>
    </source>
</evidence>
<dbReference type="PROSITE" id="PS50146">
    <property type="entry name" value="DAGK"/>
    <property type="match status" value="1"/>
</dbReference>
<comment type="caution">
    <text evidence="12">The sequence shown here is derived from an EMBL/GenBank/DDBJ whole genome shotgun (WGS) entry which is preliminary data.</text>
</comment>
<dbReference type="EMBL" id="PQWY01000016">
    <property type="protein sequence ID" value="PPK29777.1"/>
    <property type="molecule type" value="Genomic_DNA"/>
</dbReference>
<dbReference type="SUPFAM" id="SSF111331">
    <property type="entry name" value="NAD kinase/diacylglycerol kinase-like"/>
    <property type="match status" value="1"/>
</dbReference>
<keyword evidence="10" id="KW-0594">Phospholipid biosynthesis</keyword>
<evidence type="ECO:0000256" key="3">
    <source>
        <dbReference type="ARBA" id="ARBA00022679"/>
    </source>
</evidence>
<dbReference type="PANTHER" id="PTHR12358">
    <property type="entry name" value="SPHINGOSINE KINASE"/>
    <property type="match status" value="1"/>
</dbReference>
<dbReference type="GO" id="GO:0046872">
    <property type="term" value="F:metal ion binding"/>
    <property type="evidence" value="ECO:0007669"/>
    <property type="project" value="UniProtKB-KW"/>
</dbReference>
<keyword evidence="5" id="KW-0547">Nucleotide-binding</keyword>
<dbReference type="Proteomes" id="UP000239239">
    <property type="component" value="Unassembled WGS sequence"/>
</dbReference>
<dbReference type="Pfam" id="PF00781">
    <property type="entry name" value="DAGK_cat"/>
    <property type="match status" value="1"/>
</dbReference>
<proteinExistence type="predicted"/>
<dbReference type="NCBIfam" id="TIGR00147">
    <property type="entry name" value="YegS/Rv2252/BmrU family lipid kinase"/>
    <property type="match status" value="1"/>
</dbReference>
<evidence type="ECO:0000256" key="7">
    <source>
        <dbReference type="ARBA" id="ARBA00022840"/>
    </source>
</evidence>
<dbReference type="InterPro" id="IPR045540">
    <property type="entry name" value="YegS/DAGK_C"/>
</dbReference>
<dbReference type="InterPro" id="IPR016064">
    <property type="entry name" value="NAD/diacylglycerol_kinase_sf"/>
</dbReference>
<evidence type="ECO:0000256" key="5">
    <source>
        <dbReference type="ARBA" id="ARBA00022741"/>
    </source>
</evidence>
<evidence type="ECO:0000313" key="13">
    <source>
        <dbReference type="Proteomes" id="UP000239239"/>
    </source>
</evidence>
<dbReference type="PANTHER" id="PTHR12358:SF106">
    <property type="entry name" value="LIPID KINASE YEGS"/>
    <property type="match status" value="1"/>
</dbReference>
<evidence type="ECO:0000256" key="10">
    <source>
        <dbReference type="ARBA" id="ARBA00023209"/>
    </source>
</evidence>
<keyword evidence="6 12" id="KW-0418">Kinase</keyword>
<keyword evidence="4" id="KW-0479">Metal-binding</keyword>
<dbReference type="Gene3D" id="3.40.50.10330">
    <property type="entry name" value="Probable inorganic polyphosphate/atp-NAD kinase, domain 1"/>
    <property type="match status" value="1"/>
</dbReference>
<dbReference type="GO" id="GO:0005886">
    <property type="term" value="C:plasma membrane"/>
    <property type="evidence" value="ECO:0007669"/>
    <property type="project" value="TreeGrafter"/>
</dbReference>
<keyword evidence="8" id="KW-0460">Magnesium</keyword>
<name>A0A2S6EX49_LEGPN</name>
<keyword evidence="3" id="KW-0808">Transferase</keyword>
<dbReference type="GO" id="GO:0008654">
    <property type="term" value="P:phospholipid biosynthetic process"/>
    <property type="evidence" value="ECO:0007669"/>
    <property type="project" value="UniProtKB-KW"/>
</dbReference>
<protein>
    <submittedName>
        <fullName evidence="12">Diacylglycerol kinase family lipid kinase</fullName>
    </submittedName>
</protein>
<organism evidence="12 13">
    <name type="scientific">Legionella pneumophila</name>
    <dbReference type="NCBI Taxonomy" id="446"/>
    <lineage>
        <taxon>Bacteria</taxon>
        <taxon>Pseudomonadati</taxon>
        <taxon>Pseudomonadota</taxon>
        <taxon>Gammaproteobacteria</taxon>
        <taxon>Legionellales</taxon>
        <taxon>Legionellaceae</taxon>
        <taxon>Legionella</taxon>
    </lineage>
</organism>
<dbReference type="GO" id="GO:0016301">
    <property type="term" value="F:kinase activity"/>
    <property type="evidence" value="ECO:0007669"/>
    <property type="project" value="UniProtKB-KW"/>
</dbReference>
<dbReference type="InterPro" id="IPR017438">
    <property type="entry name" value="ATP-NAD_kinase_N"/>
</dbReference>
<dbReference type="Pfam" id="PF19279">
    <property type="entry name" value="YegS_C"/>
    <property type="match status" value="1"/>
</dbReference>
<evidence type="ECO:0000256" key="8">
    <source>
        <dbReference type="ARBA" id="ARBA00022842"/>
    </source>
</evidence>
<dbReference type="Gene3D" id="2.60.200.40">
    <property type="match status" value="1"/>
</dbReference>
<gene>
    <name evidence="12" type="ORF">C3928_11950</name>
</gene>
<dbReference type="GO" id="GO:0005524">
    <property type="term" value="F:ATP binding"/>
    <property type="evidence" value="ECO:0007669"/>
    <property type="project" value="UniProtKB-KW"/>
</dbReference>
<evidence type="ECO:0000256" key="2">
    <source>
        <dbReference type="ARBA" id="ARBA00022516"/>
    </source>
</evidence>
<keyword evidence="9" id="KW-0443">Lipid metabolism</keyword>
<keyword evidence="2" id="KW-0444">Lipid biosynthesis</keyword>
<evidence type="ECO:0000256" key="4">
    <source>
        <dbReference type="ARBA" id="ARBA00022723"/>
    </source>
</evidence>
<sequence length="312" mass="34404">MSVGCVGMSKIAVVINPIAGGGRGKKVWKVLKPGLHALFEQTVYRISNRVNDLEAITDGLLAENPDSLLIIGGDGTLNHVLNGLIEKDKLKNPQTKIAFFNAGCGGDFTRQFPKQKMTEFLDRLSHNQFINCDIGKITFANQVSRYFINIASCGLSGQVVLRASKSKWLKKLGGTLNYLLHSLTGLMTYRKTKVKIQIDDAIPFENTMLLMAVCSGQYFGGGMHVAPMAKVNDGLFDVVFFNDFSKLNALFKLYKIYSGGHLLDNNVHYVQAKKIKIESLEGCKIEIEADGESIGRLPAQFELIDETLPLIV</sequence>
<evidence type="ECO:0000256" key="1">
    <source>
        <dbReference type="ARBA" id="ARBA00001946"/>
    </source>
</evidence>
<evidence type="ECO:0000313" key="12">
    <source>
        <dbReference type="EMBL" id="PPK29777.1"/>
    </source>
</evidence>
<dbReference type="OrthoDB" id="142078at2"/>